<name>A0A482WI79_LAOST</name>
<protein>
    <submittedName>
        <fullName evidence="2">Uncharacterized protein</fullName>
    </submittedName>
</protein>
<feature type="compositionally biased region" description="Basic and acidic residues" evidence="1">
    <location>
        <begin position="145"/>
        <end position="175"/>
    </location>
</feature>
<evidence type="ECO:0000256" key="1">
    <source>
        <dbReference type="SAM" id="MobiDB-lite"/>
    </source>
</evidence>
<dbReference type="AlphaFoldDB" id="A0A482WI79"/>
<accession>A0A482WI79</accession>
<evidence type="ECO:0000313" key="2">
    <source>
        <dbReference type="EMBL" id="RZF33158.1"/>
    </source>
</evidence>
<organism evidence="2 3">
    <name type="scientific">Laodelphax striatellus</name>
    <name type="common">Small brown planthopper</name>
    <name type="synonym">Delphax striatella</name>
    <dbReference type="NCBI Taxonomy" id="195883"/>
    <lineage>
        <taxon>Eukaryota</taxon>
        <taxon>Metazoa</taxon>
        <taxon>Ecdysozoa</taxon>
        <taxon>Arthropoda</taxon>
        <taxon>Hexapoda</taxon>
        <taxon>Insecta</taxon>
        <taxon>Pterygota</taxon>
        <taxon>Neoptera</taxon>
        <taxon>Paraneoptera</taxon>
        <taxon>Hemiptera</taxon>
        <taxon>Auchenorrhyncha</taxon>
        <taxon>Fulgoroidea</taxon>
        <taxon>Delphacidae</taxon>
        <taxon>Criomorphinae</taxon>
        <taxon>Laodelphax</taxon>
    </lineage>
</organism>
<dbReference type="EMBL" id="QKKF02034760">
    <property type="protein sequence ID" value="RZF33158.1"/>
    <property type="molecule type" value="Genomic_DNA"/>
</dbReference>
<feature type="compositionally biased region" description="Acidic residues" evidence="1">
    <location>
        <begin position="176"/>
        <end position="192"/>
    </location>
</feature>
<comment type="caution">
    <text evidence="2">The sequence shown here is derived from an EMBL/GenBank/DDBJ whole genome shotgun (WGS) entry which is preliminary data.</text>
</comment>
<sequence length="215" mass="24410">MDETEESQDLLSDASLNSQEIDNWMQDLQTHIPAAQISLNHSTPTHHEQLHGDSMAEEGSNIFEEISIIEEADIENYNACILEVADIETEHSYSISPHKIEQYPSTSVRPDESPPPNGQIRYEEPEDKDPEFIPESEECTSTLNRDTRGGKVEEDKTREYTTVKDKTEEDNAGEDKTEEDNAGEDETDEDKAEDGRIIVDEMIEVYEMIGVDEMI</sequence>
<proteinExistence type="predicted"/>
<evidence type="ECO:0000313" key="3">
    <source>
        <dbReference type="Proteomes" id="UP000291343"/>
    </source>
</evidence>
<keyword evidence="3" id="KW-1185">Reference proteome</keyword>
<dbReference type="Proteomes" id="UP000291343">
    <property type="component" value="Unassembled WGS sequence"/>
</dbReference>
<feature type="region of interest" description="Disordered" evidence="1">
    <location>
        <begin position="100"/>
        <end position="198"/>
    </location>
</feature>
<feature type="compositionally biased region" description="Acidic residues" evidence="1">
    <location>
        <begin position="124"/>
        <end position="138"/>
    </location>
</feature>
<gene>
    <name evidence="2" type="ORF">LSTR_LSTR004844</name>
</gene>
<dbReference type="InParanoid" id="A0A482WI79"/>
<reference evidence="2 3" key="1">
    <citation type="journal article" date="2017" name="Gigascience">
        <title>Genome sequence of the small brown planthopper, Laodelphax striatellus.</title>
        <authorList>
            <person name="Zhu J."/>
            <person name="Jiang F."/>
            <person name="Wang X."/>
            <person name="Yang P."/>
            <person name="Bao Y."/>
            <person name="Zhao W."/>
            <person name="Wang W."/>
            <person name="Lu H."/>
            <person name="Wang Q."/>
            <person name="Cui N."/>
            <person name="Li J."/>
            <person name="Chen X."/>
            <person name="Luo L."/>
            <person name="Yu J."/>
            <person name="Kang L."/>
            <person name="Cui F."/>
        </authorList>
    </citation>
    <scope>NUCLEOTIDE SEQUENCE [LARGE SCALE GENOMIC DNA]</scope>
    <source>
        <strain evidence="2">Lst14</strain>
    </source>
</reference>